<evidence type="ECO:0000256" key="1">
    <source>
        <dbReference type="SAM" id="MobiDB-lite"/>
    </source>
</evidence>
<name>A0ABR4QNJ1_9CEST</name>
<reference evidence="2 3" key="1">
    <citation type="journal article" date="2022" name="Front. Cell. Infect. Microbiol.">
        <title>The Genomes of Two Strains of Taenia crassiceps the Animal Model for the Study of Human Cysticercosis.</title>
        <authorList>
            <person name="Bobes R.J."/>
            <person name="Estrada K."/>
            <person name="Rios-Valencia D.G."/>
            <person name="Calderon-Gallegos A."/>
            <person name="de la Torre P."/>
            <person name="Carrero J.C."/>
            <person name="Sanchez-Flores A."/>
            <person name="Laclette J.P."/>
        </authorList>
    </citation>
    <scope>NUCLEOTIDE SEQUENCE [LARGE SCALE GENOMIC DNA]</scope>
    <source>
        <strain evidence="2">WFUcys</strain>
    </source>
</reference>
<gene>
    <name evidence="2" type="ORF">TcWFU_000817</name>
</gene>
<dbReference type="EMBL" id="JAKROA010000001">
    <property type="protein sequence ID" value="KAL5111252.1"/>
    <property type="molecule type" value="Genomic_DNA"/>
</dbReference>
<comment type="caution">
    <text evidence="2">The sequence shown here is derived from an EMBL/GenBank/DDBJ whole genome shotgun (WGS) entry which is preliminary data.</text>
</comment>
<feature type="compositionally biased region" description="Basic and acidic residues" evidence="1">
    <location>
        <begin position="41"/>
        <end position="53"/>
    </location>
</feature>
<proteinExistence type="predicted"/>
<dbReference type="Proteomes" id="UP001651158">
    <property type="component" value="Unassembled WGS sequence"/>
</dbReference>
<keyword evidence="3" id="KW-1185">Reference proteome</keyword>
<sequence length="173" mass="18984">MTKGIGEGGAIPPVPPPPPPLYPPHPSKLATFSFGGNDNLKSTEAREQREAEKTTSALIRCMRTAHIRGINHEFSGEAYLARNSHLSIPLHHLPNLHVLLLPLVLTTTAATAIVSPPSSISTTLSRCTSARWCSRSSRATAFVHIMRPPIQKLVSHHRPNAQCIAVIWRFHFL</sequence>
<evidence type="ECO:0000313" key="2">
    <source>
        <dbReference type="EMBL" id="KAL5111252.1"/>
    </source>
</evidence>
<feature type="region of interest" description="Disordered" evidence="1">
    <location>
        <begin position="1"/>
        <end position="53"/>
    </location>
</feature>
<feature type="compositionally biased region" description="Pro residues" evidence="1">
    <location>
        <begin position="12"/>
        <end position="26"/>
    </location>
</feature>
<protein>
    <submittedName>
        <fullName evidence="2">Uncharacterized protein</fullName>
    </submittedName>
</protein>
<organism evidence="2 3">
    <name type="scientific">Taenia crassiceps</name>
    <dbReference type="NCBI Taxonomy" id="6207"/>
    <lineage>
        <taxon>Eukaryota</taxon>
        <taxon>Metazoa</taxon>
        <taxon>Spiralia</taxon>
        <taxon>Lophotrochozoa</taxon>
        <taxon>Platyhelminthes</taxon>
        <taxon>Cestoda</taxon>
        <taxon>Eucestoda</taxon>
        <taxon>Cyclophyllidea</taxon>
        <taxon>Taeniidae</taxon>
        <taxon>Taenia</taxon>
    </lineage>
</organism>
<evidence type="ECO:0000313" key="3">
    <source>
        <dbReference type="Proteomes" id="UP001651158"/>
    </source>
</evidence>
<accession>A0ABR4QNJ1</accession>